<keyword evidence="1" id="KW-0472">Membrane</keyword>
<proteinExistence type="predicted"/>
<dbReference type="EMBL" id="CBTN010000034">
    <property type="protein sequence ID" value="CDH55990.1"/>
    <property type="molecule type" value="Genomic_DNA"/>
</dbReference>
<reference evidence="2" key="1">
    <citation type="submission" date="2013-08" db="EMBL/GenBank/DDBJ databases">
        <title>Gene expansion shapes genome architecture in the human pathogen Lichtheimia corymbifera: an evolutionary genomics analysis in the ancient terrestrial Mucorales (Mucoromycotina).</title>
        <authorList>
            <person name="Schwartze V.U."/>
            <person name="Winter S."/>
            <person name="Shelest E."/>
            <person name="Marcet-Houben M."/>
            <person name="Horn F."/>
            <person name="Wehner S."/>
            <person name="Hoffmann K."/>
            <person name="Riege K."/>
            <person name="Sammeth M."/>
            <person name="Nowrousian M."/>
            <person name="Valiante V."/>
            <person name="Linde J."/>
            <person name="Jacobsen I.D."/>
            <person name="Marz M."/>
            <person name="Brakhage A.A."/>
            <person name="Gabaldon T."/>
            <person name="Bocker S."/>
            <person name="Voigt K."/>
        </authorList>
    </citation>
    <scope>NUCLEOTIDE SEQUENCE [LARGE SCALE GENOMIC DNA]</scope>
    <source>
        <strain evidence="2">FSU 9682</strain>
    </source>
</reference>
<accession>A0A068S1Z1</accession>
<feature type="transmembrane region" description="Helical" evidence="1">
    <location>
        <begin position="76"/>
        <end position="98"/>
    </location>
</feature>
<gene>
    <name evidence="2" type="ORF">LCOR_07082.1</name>
</gene>
<keyword evidence="1" id="KW-0812">Transmembrane</keyword>
<comment type="caution">
    <text evidence="2">The sequence shown here is derived from an EMBL/GenBank/DDBJ whole genome shotgun (WGS) entry which is preliminary data.</text>
</comment>
<dbReference type="VEuPathDB" id="FungiDB:LCOR_07082.1"/>
<dbReference type="Proteomes" id="UP000027586">
    <property type="component" value="Unassembled WGS sequence"/>
</dbReference>
<keyword evidence="3" id="KW-1185">Reference proteome</keyword>
<evidence type="ECO:0000256" key="1">
    <source>
        <dbReference type="SAM" id="Phobius"/>
    </source>
</evidence>
<dbReference type="AlphaFoldDB" id="A0A068S1Z1"/>
<feature type="transmembrane region" description="Helical" evidence="1">
    <location>
        <begin position="17"/>
        <end position="35"/>
    </location>
</feature>
<protein>
    <submittedName>
        <fullName evidence="2">Uncharacterized protein</fullName>
    </submittedName>
</protein>
<name>A0A068S1Z1_9FUNG</name>
<sequence>MESYNNMRPLYDADNCAFSLALAPVLVACSFEILVIDKVDMVEHRNMPIFLIYLHTHALGHLNYHVLRFAAANTKVALILLLYSFSSGTFILLSRFLCSLLSWMFVRLHETLGQL</sequence>
<feature type="transmembrane region" description="Helical" evidence="1">
    <location>
        <begin position="47"/>
        <end position="64"/>
    </location>
</feature>
<keyword evidence="1" id="KW-1133">Transmembrane helix</keyword>
<evidence type="ECO:0000313" key="2">
    <source>
        <dbReference type="EMBL" id="CDH55990.1"/>
    </source>
</evidence>
<organism evidence="2 3">
    <name type="scientific">Lichtheimia corymbifera JMRC:FSU:9682</name>
    <dbReference type="NCBI Taxonomy" id="1263082"/>
    <lineage>
        <taxon>Eukaryota</taxon>
        <taxon>Fungi</taxon>
        <taxon>Fungi incertae sedis</taxon>
        <taxon>Mucoromycota</taxon>
        <taxon>Mucoromycotina</taxon>
        <taxon>Mucoromycetes</taxon>
        <taxon>Mucorales</taxon>
        <taxon>Lichtheimiaceae</taxon>
        <taxon>Lichtheimia</taxon>
    </lineage>
</organism>
<evidence type="ECO:0000313" key="3">
    <source>
        <dbReference type="Proteomes" id="UP000027586"/>
    </source>
</evidence>